<reference evidence="4 5" key="1">
    <citation type="submission" date="2019-05" db="EMBL/GenBank/DDBJ databases">
        <title>Another draft genome of Portunus trituberculatus and its Hox gene families provides insights of decapod evolution.</title>
        <authorList>
            <person name="Jeong J.-H."/>
            <person name="Song I."/>
            <person name="Kim S."/>
            <person name="Choi T."/>
            <person name="Kim D."/>
            <person name="Ryu S."/>
            <person name="Kim W."/>
        </authorList>
    </citation>
    <scope>NUCLEOTIDE SEQUENCE [LARGE SCALE GENOMIC DNA]</scope>
    <source>
        <tissue evidence="4">Muscle</tissue>
    </source>
</reference>
<dbReference type="InterPro" id="IPR001650">
    <property type="entry name" value="Helicase_C-like"/>
</dbReference>
<dbReference type="PANTHER" id="PTHR45766">
    <property type="entry name" value="DNA ANNEALING HELICASE AND ENDONUCLEASE ZRANB3 FAMILY MEMBER"/>
    <property type="match status" value="1"/>
</dbReference>
<name>A0A5B7CFH9_PORTR</name>
<organism evidence="4 5">
    <name type="scientific">Portunus trituberculatus</name>
    <name type="common">Swimming crab</name>
    <name type="synonym">Neptunus trituberculatus</name>
    <dbReference type="NCBI Taxonomy" id="210409"/>
    <lineage>
        <taxon>Eukaryota</taxon>
        <taxon>Metazoa</taxon>
        <taxon>Ecdysozoa</taxon>
        <taxon>Arthropoda</taxon>
        <taxon>Crustacea</taxon>
        <taxon>Multicrustacea</taxon>
        <taxon>Malacostraca</taxon>
        <taxon>Eumalacostraca</taxon>
        <taxon>Eucarida</taxon>
        <taxon>Decapoda</taxon>
        <taxon>Pleocyemata</taxon>
        <taxon>Brachyura</taxon>
        <taxon>Eubrachyura</taxon>
        <taxon>Portunoidea</taxon>
        <taxon>Portunidae</taxon>
        <taxon>Portuninae</taxon>
        <taxon>Portunus</taxon>
    </lineage>
</organism>
<gene>
    <name evidence="4" type="primary">smarcal1_1</name>
    <name evidence="4" type="ORF">E2C01_000967</name>
</gene>
<dbReference type="InterPro" id="IPR049730">
    <property type="entry name" value="SNF2/RAD54-like_C"/>
</dbReference>
<dbReference type="OrthoDB" id="2801544at2759"/>
<dbReference type="GO" id="GO:0043596">
    <property type="term" value="C:nuclear replication fork"/>
    <property type="evidence" value="ECO:0007669"/>
    <property type="project" value="TreeGrafter"/>
</dbReference>
<evidence type="ECO:0000259" key="3">
    <source>
        <dbReference type="PROSITE" id="PS51194"/>
    </source>
</evidence>
<dbReference type="CDD" id="cd18793">
    <property type="entry name" value="SF2_C_SNF"/>
    <property type="match status" value="1"/>
</dbReference>
<dbReference type="PROSITE" id="PS51194">
    <property type="entry name" value="HELICASE_CTER"/>
    <property type="match status" value="1"/>
</dbReference>
<dbReference type="GO" id="GO:0016787">
    <property type="term" value="F:hydrolase activity"/>
    <property type="evidence" value="ECO:0007669"/>
    <property type="project" value="UniProtKB-KW"/>
</dbReference>
<dbReference type="Pfam" id="PF00271">
    <property type="entry name" value="Helicase_C"/>
    <property type="match status" value="1"/>
</dbReference>
<dbReference type="GO" id="GO:0006281">
    <property type="term" value="P:DNA repair"/>
    <property type="evidence" value="ECO:0007669"/>
    <property type="project" value="TreeGrafter"/>
</dbReference>
<accession>A0A5B7CFH9</accession>
<evidence type="ECO:0000256" key="2">
    <source>
        <dbReference type="SAM" id="MobiDB-lite"/>
    </source>
</evidence>
<dbReference type="Gene3D" id="3.40.50.300">
    <property type="entry name" value="P-loop containing nucleotide triphosphate hydrolases"/>
    <property type="match status" value="1"/>
</dbReference>
<comment type="caution">
    <text evidence="4">The sequence shown here is derived from an EMBL/GenBank/DDBJ whole genome shotgun (WGS) entry which is preliminary data.</text>
</comment>
<dbReference type="InterPro" id="IPR027417">
    <property type="entry name" value="P-loop_NTPase"/>
</dbReference>
<feature type="domain" description="Helicase C-terminal" evidence="3">
    <location>
        <begin position="258"/>
        <end position="414"/>
    </location>
</feature>
<dbReference type="Proteomes" id="UP000324222">
    <property type="component" value="Unassembled WGS sequence"/>
</dbReference>
<dbReference type="EMBL" id="VSRR010000027">
    <property type="protein sequence ID" value="MPC08382.1"/>
    <property type="molecule type" value="Genomic_DNA"/>
</dbReference>
<evidence type="ECO:0000313" key="4">
    <source>
        <dbReference type="EMBL" id="MPC08382.1"/>
    </source>
</evidence>
<evidence type="ECO:0000256" key="1">
    <source>
        <dbReference type="ARBA" id="ARBA00022801"/>
    </source>
</evidence>
<dbReference type="SMART" id="SM00490">
    <property type="entry name" value="HELICc"/>
    <property type="match status" value="1"/>
</dbReference>
<protein>
    <submittedName>
        <fullName evidence="4">SWI/SNF-related matrix-associated actin-dependent regulator of chromatin subfamily A-like protein 1</fullName>
    </submittedName>
</protein>
<proteinExistence type="predicted"/>
<feature type="compositionally biased region" description="Polar residues" evidence="2">
    <location>
        <begin position="36"/>
        <end position="48"/>
    </location>
</feature>
<dbReference type="AlphaFoldDB" id="A0A5B7CFH9"/>
<sequence>MNERAEQNRLKALEIRKRKMAAQGVSETTPCPPGPLQSTARPTGTVESYETPAKKPQLEATKTTSQLSPEVLKRIEENRRKALEKREALRREREQSSSVPQVSAAPVATCALAPTTTNTKSTMAIGVGALQGYCTAHEEGKASDPAEWHAGNVETHFHDFGVRYCEGKKEAWSWTYNGSSNTDELQIILQCCVLIRRLKSEVLSQLPPKQRMTVVLDSDLISKKRLKTFDKQNWNFENLESSDSLQQFAKTVEVKVDAVRAYLKEVLESGSKFLVFGHHSMMLDAICSLCQDTKTKFIRIDGSTSPEERMARTSKFQNHEDVRVAVLSITAASTGITLTAAQLVIFAELYWNPGILVQAEDRAHRIGQQDSVTVQYLLAKNTVDDHIWPLLQTKLEVLGKVGLSDDKLNKNKMSYQKV</sequence>
<dbReference type="GO" id="GO:0031297">
    <property type="term" value="P:replication fork processing"/>
    <property type="evidence" value="ECO:0007669"/>
    <property type="project" value="TreeGrafter"/>
</dbReference>
<dbReference type="SUPFAM" id="SSF52540">
    <property type="entry name" value="P-loop containing nucleoside triphosphate hydrolases"/>
    <property type="match status" value="1"/>
</dbReference>
<evidence type="ECO:0000313" key="5">
    <source>
        <dbReference type="Proteomes" id="UP000324222"/>
    </source>
</evidence>
<feature type="region of interest" description="Disordered" evidence="2">
    <location>
        <begin position="17"/>
        <end position="65"/>
    </location>
</feature>
<keyword evidence="5" id="KW-1185">Reference proteome</keyword>
<dbReference type="PANTHER" id="PTHR45766:SF6">
    <property type="entry name" value="SWI_SNF-RELATED MATRIX-ASSOCIATED ACTIN-DEPENDENT REGULATOR OF CHROMATIN SUBFAMILY A-LIKE PROTEIN 1"/>
    <property type="match status" value="1"/>
</dbReference>
<keyword evidence="1" id="KW-0378">Hydrolase</keyword>